<sequence>MADLHYERTMRMEAEFRCADLQMKLAQLEKELKQKETELHSQARASQDILDKFSELKETVLKATEALETDITSASREAAQRAQKLEEQVADLQKQVLEIKLGHERKSKEDSHEPVEKSKETEESRASCCCHLCHIL</sequence>
<keyword evidence="4" id="KW-1185">Reference proteome</keyword>
<organism evidence="3 4">
    <name type="scientific">Elysia crispata</name>
    <name type="common">lettuce slug</name>
    <dbReference type="NCBI Taxonomy" id="231223"/>
    <lineage>
        <taxon>Eukaryota</taxon>
        <taxon>Metazoa</taxon>
        <taxon>Spiralia</taxon>
        <taxon>Lophotrochozoa</taxon>
        <taxon>Mollusca</taxon>
        <taxon>Gastropoda</taxon>
        <taxon>Heterobranchia</taxon>
        <taxon>Euthyneura</taxon>
        <taxon>Panpulmonata</taxon>
        <taxon>Sacoglossa</taxon>
        <taxon>Placobranchoidea</taxon>
        <taxon>Plakobranchidae</taxon>
        <taxon>Elysia</taxon>
    </lineage>
</organism>
<keyword evidence="1" id="KW-0175">Coiled coil</keyword>
<feature type="coiled-coil region" evidence="1">
    <location>
        <begin position="11"/>
        <end position="45"/>
    </location>
</feature>
<dbReference type="AlphaFoldDB" id="A0AAE0YK92"/>
<dbReference type="EMBL" id="JAWDGP010005998">
    <property type="protein sequence ID" value="KAK3748708.1"/>
    <property type="molecule type" value="Genomic_DNA"/>
</dbReference>
<protein>
    <submittedName>
        <fullName evidence="3">Uncharacterized protein</fullName>
    </submittedName>
</protein>
<evidence type="ECO:0000256" key="2">
    <source>
        <dbReference type="SAM" id="MobiDB-lite"/>
    </source>
</evidence>
<evidence type="ECO:0000313" key="4">
    <source>
        <dbReference type="Proteomes" id="UP001283361"/>
    </source>
</evidence>
<feature type="compositionally biased region" description="Basic and acidic residues" evidence="2">
    <location>
        <begin position="101"/>
        <end position="125"/>
    </location>
</feature>
<evidence type="ECO:0000313" key="3">
    <source>
        <dbReference type="EMBL" id="KAK3748708.1"/>
    </source>
</evidence>
<gene>
    <name evidence="3" type="ORF">RRG08_018409</name>
</gene>
<evidence type="ECO:0000256" key="1">
    <source>
        <dbReference type="SAM" id="Coils"/>
    </source>
</evidence>
<proteinExistence type="predicted"/>
<name>A0AAE0YK92_9GAST</name>
<reference evidence="3" key="1">
    <citation type="journal article" date="2023" name="G3 (Bethesda)">
        <title>A reference genome for the long-term kleptoplast-retaining sea slug Elysia crispata morphotype clarki.</title>
        <authorList>
            <person name="Eastman K.E."/>
            <person name="Pendleton A.L."/>
            <person name="Shaikh M.A."/>
            <person name="Suttiyut T."/>
            <person name="Ogas R."/>
            <person name="Tomko P."/>
            <person name="Gavelis G."/>
            <person name="Widhalm J.R."/>
            <person name="Wisecaver J.H."/>
        </authorList>
    </citation>
    <scope>NUCLEOTIDE SEQUENCE</scope>
    <source>
        <strain evidence="3">ECLA1</strain>
    </source>
</reference>
<dbReference type="Proteomes" id="UP001283361">
    <property type="component" value="Unassembled WGS sequence"/>
</dbReference>
<feature type="region of interest" description="Disordered" evidence="2">
    <location>
        <begin position="101"/>
        <end position="126"/>
    </location>
</feature>
<comment type="caution">
    <text evidence="3">The sequence shown here is derived from an EMBL/GenBank/DDBJ whole genome shotgun (WGS) entry which is preliminary data.</text>
</comment>
<accession>A0AAE0YK92</accession>